<protein>
    <submittedName>
        <fullName evidence="2">Uncharacterized protein</fullName>
    </submittedName>
</protein>
<keyword evidence="3" id="KW-1185">Reference proteome</keyword>
<proteinExistence type="predicted"/>
<feature type="compositionally biased region" description="Low complexity" evidence="1">
    <location>
        <begin position="248"/>
        <end position="261"/>
    </location>
</feature>
<gene>
    <name evidence="2" type="ORF">DILT_LOCUS16285</name>
</gene>
<dbReference type="OrthoDB" id="6281417at2759"/>
<sequence>MVSPHSSSARSFTCLFTTTGCAAYISSDNFVLYIYAELIFSCIQSGSMQPEGLEHPYTRFLAGIYNRRYYKRLFEEVLIGLSRLCLNDLISTDEACGMPPSQLPPPTDRPTVVGTSKKLKLTYRHKKKKVGLDKFGHVIELCAAPLERGLCLLQLHFTEAGFYAERVTPSCLLAKFRSCTEARRALKLLAEEFARSFSEATDVAKAHILKYPVEWARVFKPKPQSDGSADSDKNGQPPDRSAMPNDRLLSSSPLPYPSLSLTSGALNFE</sequence>
<organism evidence="2 3">
    <name type="scientific">Dibothriocephalus latus</name>
    <name type="common">Fish tapeworm</name>
    <name type="synonym">Diphyllobothrium latum</name>
    <dbReference type="NCBI Taxonomy" id="60516"/>
    <lineage>
        <taxon>Eukaryota</taxon>
        <taxon>Metazoa</taxon>
        <taxon>Spiralia</taxon>
        <taxon>Lophotrochozoa</taxon>
        <taxon>Platyhelminthes</taxon>
        <taxon>Cestoda</taxon>
        <taxon>Eucestoda</taxon>
        <taxon>Diphyllobothriidea</taxon>
        <taxon>Diphyllobothriidae</taxon>
        <taxon>Dibothriocephalus</taxon>
    </lineage>
</organism>
<name>A0A3P7MV46_DIBLA</name>
<dbReference type="Proteomes" id="UP000281553">
    <property type="component" value="Unassembled WGS sequence"/>
</dbReference>
<evidence type="ECO:0000313" key="3">
    <source>
        <dbReference type="Proteomes" id="UP000281553"/>
    </source>
</evidence>
<accession>A0A3P7MV46</accession>
<feature type="region of interest" description="Disordered" evidence="1">
    <location>
        <begin position="221"/>
        <end position="269"/>
    </location>
</feature>
<evidence type="ECO:0000256" key="1">
    <source>
        <dbReference type="SAM" id="MobiDB-lite"/>
    </source>
</evidence>
<evidence type="ECO:0000313" key="2">
    <source>
        <dbReference type="EMBL" id="VDN33624.1"/>
    </source>
</evidence>
<reference evidence="2 3" key="1">
    <citation type="submission" date="2018-11" db="EMBL/GenBank/DDBJ databases">
        <authorList>
            <consortium name="Pathogen Informatics"/>
        </authorList>
    </citation>
    <scope>NUCLEOTIDE SEQUENCE [LARGE SCALE GENOMIC DNA]</scope>
</reference>
<dbReference type="AlphaFoldDB" id="A0A3P7MV46"/>
<dbReference type="EMBL" id="UYRU01084023">
    <property type="protein sequence ID" value="VDN33624.1"/>
    <property type="molecule type" value="Genomic_DNA"/>
</dbReference>